<dbReference type="Proteomes" id="UP000190027">
    <property type="component" value="Unassembled WGS sequence"/>
</dbReference>
<proteinExistence type="predicted"/>
<reference evidence="2 3" key="1">
    <citation type="submission" date="2017-02" db="EMBL/GenBank/DDBJ databases">
        <authorList>
            <person name="Peterson S.W."/>
        </authorList>
    </citation>
    <scope>NUCLEOTIDE SEQUENCE [LARGE SCALE GENOMIC DNA]</scope>
    <source>
        <strain evidence="2 3">DSM 16080</strain>
    </source>
</reference>
<dbReference type="AlphaFoldDB" id="A0A1T4YAQ6"/>
<sequence>MLTKIAVVLMLLVVLTGMLRNRKSERPSRTTNVLLGLIVLLLAVSILTHFLRVS</sequence>
<feature type="transmembrane region" description="Helical" evidence="1">
    <location>
        <begin position="31"/>
        <end position="51"/>
    </location>
</feature>
<keyword evidence="3" id="KW-1185">Reference proteome</keyword>
<evidence type="ECO:0000313" key="2">
    <source>
        <dbReference type="EMBL" id="SKA98355.1"/>
    </source>
</evidence>
<keyword evidence="1" id="KW-0472">Membrane</keyword>
<keyword evidence="1" id="KW-0812">Transmembrane</keyword>
<accession>A0A1T4YAQ6</accession>
<gene>
    <name evidence="2" type="ORF">SAMN02745704_02916</name>
</gene>
<dbReference type="STRING" id="1121449.SAMN02745704_02916"/>
<dbReference type="RefSeq" id="WP_159447263.1">
    <property type="nucleotide sequence ID" value="NZ_FUYC01000044.1"/>
</dbReference>
<evidence type="ECO:0000256" key="1">
    <source>
        <dbReference type="SAM" id="Phobius"/>
    </source>
</evidence>
<keyword evidence="1" id="KW-1133">Transmembrane helix</keyword>
<evidence type="ECO:0000313" key="3">
    <source>
        <dbReference type="Proteomes" id="UP000190027"/>
    </source>
</evidence>
<protein>
    <submittedName>
        <fullName evidence="2">Uncharacterized protein</fullName>
    </submittedName>
</protein>
<organism evidence="2 3">
    <name type="scientific">Paucidesulfovibrio gracilis DSM 16080</name>
    <dbReference type="NCBI Taxonomy" id="1121449"/>
    <lineage>
        <taxon>Bacteria</taxon>
        <taxon>Pseudomonadati</taxon>
        <taxon>Thermodesulfobacteriota</taxon>
        <taxon>Desulfovibrionia</taxon>
        <taxon>Desulfovibrionales</taxon>
        <taxon>Desulfovibrionaceae</taxon>
        <taxon>Paucidesulfovibrio</taxon>
    </lineage>
</organism>
<name>A0A1T4YAQ6_9BACT</name>
<dbReference type="EMBL" id="FUYC01000044">
    <property type="protein sequence ID" value="SKA98355.1"/>
    <property type="molecule type" value="Genomic_DNA"/>
</dbReference>